<feature type="transmembrane region" description="Helical" evidence="8">
    <location>
        <begin position="46"/>
        <end position="65"/>
    </location>
</feature>
<dbReference type="PANTHER" id="PTHR43495:SF2">
    <property type="entry name" value="D-SERINE_D-ALANINE_GLYCINE TRANSPORTER"/>
    <property type="match status" value="1"/>
</dbReference>
<feature type="transmembrane region" description="Helical" evidence="8">
    <location>
        <begin position="338"/>
        <end position="357"/>
    </location>
</feature>
<name>A0A061C8L1_LACDL</name>
<feature type="transmembrane region" description="Helical" evidence="8">
    <location>
        <begin position="96"/>
        <end position="117"/>
    </location>
</feature>
<dbReference type="InterPro" id="IPR004841">
    <property type="entry name" value="AA-permease/SLC12A_dom"/>
</dbReference>
<feature type="transmembrane region" description="Helical" evidence="8">
    <location>
        <begin position="430"/>
        <end position="448"/>
    </location>
</feature>
<evidence type="ECO:0000313" key="12">
    <source>
        <dbReference type="Proteomes" id="UP001200334"/>
    </source>
</evidence>
<dbReference type="EMBL" id="JAJNUY010000011">
    <property type="protein sequence ID" value="MCD5563307.1"/>
    <property type="molecule type" value="Genomic_DNA"/>
</dbReference>
<evidence type="ECO:0000256" key="1">
    <source>
        <dbReference type="ARBA" id="ARBA00004651"/>
    </source>
</evidence>
<reference evidence="11 12" key="2">
    <citation type="submission" date="2021-12" db="EMBL/GenBank/DDBJ databases">
        <title>Antimicrobial susceptibility of Lactobacillus delbrueckii subsp. lactis obtained from milk products and other habitats.</title>
        <authorList>
            <person name="Shani N."/>
        </authorList>
    </citation>
    <scope>NUCLEOTIDE SEQUENCE [LARGE SCALE GENOMIC DNA]</scope>
    <source>
        <strain evidence="11 12">FAM 21755</strain>
    </source>
</reference>
<evidence type="ECO:0000256" key="6">
    <source>
        <dbReference type="ARBA" id="ARBA00022989"/>
    </source>
</evidence>
<dbReference type="Gene3D" id="1.20.1740.10">
    <property type="entry name" value="Amino acid/polyamine transporter I"/>
    <property type="match status" value="1"/>
</dbReference>
<dbReference type="PROSITE" id="PS00218">
    <property type="entry name" value="AMINO_ACID_PERMEASE_1"/>
    <property type="match status" value="1"/>
</dbReference>
<evidence type="ECO:0000313" key="11">
    <source>
        <dbReference type="EMBL" id="MCD5563307.1"/>
    </source>
</evidence>
<feature type="transmembrane region" description="Helical" evidence="8">
    <location>
        <begin position="363"/>
        <end position="384"/>
    </location>
</feature>
<feature type="transmembrane region" description="Helical" evidence="8">
    <location>
        <begin position="287"/>
        <end position="317"/>
    </location>
</feature>
<sequence length="456" mass="50519">MEEKKTQSTYKRTLTNAHIQLIALGGTIGTGLFLGVGNSIQKAGPAVILIYIIVGLFLFILMRALGELILSDLKKHTYIEFIEKYLGKDIGKVTGYLYWLSWLILAMAETTALGIYFKSWLPNLPTWLPGVLSVAVLLLINLISARFFGNLEFAFAIIKILMIVGFVIFAAFMLLSSGSTKYGQASFSNLYADGFFNNGAGGFLQGFQMVIFSFIGVELIGLTAAEAKDPHKTIRSAINELPLRIILFYVLAIIGILVILPWNKVSTFSSPFVQALMGAGFKGAGNLINFVVITAAISATNSFLYSAGRLFFSVTLGGESKWSKFFGQLNHRQLPMRGLVFSALIIICAPLITMIMGDEAFSFISSMATSMFLLIWIIMTLTHLRYRQVTPKDQLHEFQLPAYPYLDYLLLAFFGAIVILLLFLESYRVPMITALITFAVLYGFSKAFNKKKEAAK</sequence>
<evidence type="ECO:0000256" key="3">
    <source>
        <dbReference type="ARBA" id="ARBA00022475"/>
    </source>
</evidence>
<dbReference type="Proteomes" id="UP001200334">
    <property type="component" value="Unassembled WGS sequence"/>
</dbReference>
<keyword evidence="3" id="KW-1003">Cell membrane</keyword>
<feature type="domain" description="Amino acid permease/ SLC12A" evidence="9">
    <location>
        <begin position="18"/>
        <end position="433"/>
    </location>
</feature>
<keyword evidence="6 8" id="KW-1133">Transmembrane helix</keyword>
<keyword evidence="5" id="KW-0029">Amino-acid transport</keyword>
<evidence type="ECO:0000259" key="9">
    <source>
        <dbReference type="Pfam" id="PF00324"/>
    </source>
</evidence>
<evidence type="ECO:0000256" key="7">
    <source>
        <dbReference type="ARBA" id="ARBA00023136"/>
    </source>
</evidence>
<accession>A0A061C8L1</accession>
<keyword evidence="7 8" id="KW-0472">Membrane</keyword>
<evidence type="ECO:0000256" key="5">
    <source>
        <dbReference type="ARBA" id="ARBA00022970"/>
    </source>
</evidence>
<dbReference type="AlphaFoldDB" id="A0A061C8L1"/>
<feature type="transmembrane region" description="Helical" evidence="8">
    <location>
        <begin position="405"/>
        <end position="424"/>
    </location>
</feature>
<feature type="transmembrane region" description="Helical" evidence="8">
    <location>
        <begin position="21"/>
        <end position="40"/>
    </location>
</feature>
<keyword evidence="2" id="KW-0813">Transport</keyword>
<feature type="transmembrane region" description="Helical" evidence="8">
    <location>
        <begin position="129"/>
        <end position="149"/>
    </location>
</feature>
<organism evidence="10">
    <name type="scientific">Lactobacillus delbrueckii subsp. lactis</name>
    <dbReference type="NCBI Taxonomy" id="29397"/>
    <lineage>
        <taxon>Bacteria</taxon>
        <taxon>Bacillati</taxon>
        <taxon>Bacillota</taxon>
        <taxon>Bacilli</taxon>
        <taxon>Lactobacillales</taxon>
        <taxon>Lactobacillaceae</taxon>
        <taxon>Lactobacillus</taxon>
    </lineage>
</organism>
<keyword evidence="4 8" id="KW-0812">Transmembrane</keyword>
<evidence type="ECO:0000256" key="8">
    <source>
        <dbReference type="SAM" id="Phobius"/>
    </source>
</evidence>
<evidence type="ECO:0000313" key="10">
    <source>
        <dbReference type="EMBL" id="AZA15537.1"/>
    </source>
</evidence>
<feature type="transmembrane region" description="Helical" evidence="8">
    <location>
        <begin position="156"/>
        <end position="175"/>
    </location>
</feature>
<dbReference type="RefSeq" id="WP_013440085.1">
    <property type="nucleotide sequence ID" value="NZ_CP046131.1"/>
</dbReference>
<protein>
    <submittedName>
        <fullName evidence="10">Amino acid permease</fullName>
    </submittedName>
</protein>
<evidence type="ECO:0000256" key="2">
    <source>
        <dbReference type="ARBA" id="ARBA00022448"/>
    </source>
</evidence>
<dbReference type="InterPro" id="IPR004840">
    <property type="entry name" value="Amino_acid_permease_CS"/>
</dbReference>
<dbReference type="FunFam" id="1.20.1740.10:FF:000001">
    <property type="entry name" value="Amino acid permease"/>
    <property type="match status" value="1"/>
</dbReference>
<dbReference type="GO" id="GO:0006865">
    <property type="term" value="P:amino acid transport"/>
    <property type="evidence" value="ECO:0007669"/>
    <property type="project" value="UniProtKB-KW"/>
</dbReference>
<dbReference type="GO" id="GO:0005886">
    <property type="term" value="C:plasma membrane"/>
    <property type="evidence" value="ECO:0007669"/>
    <property type="project" value="UniProtKB-SubCell"/>
</dbReference>
<evidence type="ECO:0000256" key="4">
    <source>
        <dbReference type="ARBA" id="ARBA00022692"/>
    </source>
</evidence>
<dbReference type="Pfam" id="PF00324">
    <property type="entry name" value="AA_permease"/>
    <property type="match status" value="1"/>
</dbReference>
<dbReference type="PIRSF" id="PIRSF006060">
    <property type="entry name" value="AA_transporter"/>
    <property type="match status" value="1"/>
</dbReference>
<proteinExistence type="predicted"/>
<dbReference type="GO" id="GO:0055085">
    <property type="term" value="P:transmembrane transport"/>
    <property type="evidence" value="ECO:0007669"/>
    <property type="project" value="InterPro"/>
</dbReference>
<dbReference type="EMBL" id="CP031023">
    <property type="protein sequence ID" value="AZA15537.1"/>
    <property type="molecule type" value="Genomic_DNA"/>
</dbReference>
<comment type="subcellular location">
    <subcellularLocation>
        <location evidence="1">Cell membrane</location>
        <topology evidence="1">Multi-pass membrane protein</topology>
    </subcellularLocation>
</comment>
<gene>
    <name evidence="10" type="ORF">DQL93_02195</name>
    <name evidence="11" type="ORF">LOB85_03980</name>
</gene>
<reference evidence="10" key="1">
    <citation type="submission" date="2018-07" db="EMBL/GenBank/DDBJ databases">
        <authorList>
            <person name="Somerville V."/>
        </authorList>
    </citation>
    <scope>NUCLEOTIDE SEQUENCE</scope>
    <source>
        <strain evidence="10">NWC_2_2</strain>
    </source>
</reference>
<feature type="transmembrane region" description="Helical" evidence="8">
    <location>
        <begin position="241"/>
        <end position="262"/>
    </location>
</feature>
<feature type="transmembrane region" description="Helical" evidence="8">
    <location>
        <begin position="195"/>
        <end position="220"/>
    </location>
</feature>
<dbReference type="PANTHER" id="PTHR43495">
    <property type="entry name" value="GABA PERMEASE"/>
    <property type="match status" value="1"/>
</dbReference>